<comment type="subcellular location">
    <subcellularLocation>
        <location evidence="1">Cytoplasm</location>
    </subcellularLocation>
</comment>
<evidence type="ECO:0000313" key="11">
    <source>
        <dbReference type="Proteomes" id="UP001470230"/>
    </source>
</evidence>
<feature type="binding site" evidence="8">
    <location>
        <position position="42"/>
    </location>
    <ligand>
        <name>ATP</name>
        <dbReference type="ChEBI" id="CHEBI:30616"/>
    </ligand>
</feature>
<dbReference type="Proteomes" id="UP001470230">
    <property type="component" value="Unassembled WGS sequence"/>
</dbReference>
<keyword evidence="7 8" id="KW-0067">ATP-binding</keyword>
<accession>A0ABR2JXW2</accession>
<protein>
    <submittedName>
        <fullName evidence="10">Serine/threonine-protein kinase tousled-like 2</fullName>
    </submittedName>
</protein>
<evidence type="ECO:0000256" key="3">
    <source>
        <dbReference type="ARBA" id="ARBA00022527"/>
    </source>
</evidence>
<dbReference type="InterPro" id="IPR051180">
    <property type="entry name" value="IKK"/>
</dbReference>
<keyword evidence="2" id="KW-0963">Cytoplasm</keyword>
<dbReference type="Pfam" id="PF00069">
    <property type="entry name" value="Pkinase"/>
    <property type="match status" value="1"/>
</dbReference>
<evidence type="ECO:0000256" key="6">
    <source>
        <dbReference type="ARBA" id="ARBA00022777"/>
    </source>
</evidence>
<dbReference type="EMBL" id="JAPFFF010000008">
    <property type="protein sequence ID" value="KAK8883557.1"/>
    <property type="molecule type" value="Genomic_DNA"/>
</dbReference>
<keyword evidence="3" id="KW-0723">Serine/threonine-protein kinase</keyword>
<dbReference type="Gene3D" id="1.10.510.10">
    <property type="entry name" value="Transferase(Phosphotransferase) domain 1"/>
    <property type="match status" value="1"/>
</dbReference>
<keyword evidence="6" id="KW-0418">Kinase</keyword>
<evidence type="ECO:0000259" key="9">
    <source>
        <dbReference type="PROSITE" id="PS50011"/>
    </source>
</evidence>
<reference evidence="10 11" key="1">
    <citation type="submission" date="2024-04" db="EMBL/GenBank/DDBJ databases">
        <title>Tritrichomonas musculus Genome.</title>
        <authorList>
            <person name="Alves-Ferreira E."/>
            <person name="Grigg M."/>
            <person name="Lorenzi H."/>
            <person name="Galac M."/>
        </authorList>
    </citation>
    <scope>NUCLEOTIDE SEQUENCE [LARGE SCALE GENOMIC DNA]</scope>
    <source>
        <strain evidence="10 11">EAF2021</strain>
    </source>
</reference>
<dbReference type="InterPro" id="IPR017441">
    <property type="entry name" value="Protein_kinase_ATP_BS"/>
</dbReference>
<keyword evidence="5 8" id="KW-0547">Nucleotide-binding</keyword>
<evidence type="ECO:0000313" key="10">
    <source>
        <dbReference type="EMBL" id="KAK8883557.1"/>
    </source>
</evidence>
<dbReference type="PROSITE" id="PS00107">
    <property type="entry name" value="PROTEIN_KINASE_ATP"/>
    <property type="match status" value="1"/>
</dbReference>
<name>A0ABR2JXW2_9EUKA</name>
<evidence type="ECO:0000256" key="5">
    <source>
        <dbReference type="ARBA" id="ARBA00022741"/>
    </source>
</evidence>
<dbReference type="PANTHER" id="PTHR22969:SF17">
    <property type="entry name" value="INHIBITOR OF NUCLEAR FACTOR KAPPA-B KINASE SUBUNIT BETA"/>
    <property type="match status" value="1"/>
</dbReference>
<proteinExistence type="predicted"/>
<gene>
    <name evidence="10" type="ORF">M9Y10_042651</name>
</gene>
<evidence type="ECO:0000256" key="8">
    <source>
        <dbReference type="PROSITE-ProRule" id="PRU10141"/>
    </source>
</evidence>
<evidence type="ECO:0000256" key="4">
    <source>
        <dbReference type="ARBA" id="ARBA00022679"/>
    </source>
</evidence>
<evidence type="ECO:0000256" key="2">
    <source>
        <dbReference type="ARBA" id="ARBA00022490"/>
    </source>
</evidence>
<keyword evidence="11" id="KW-1185">Reference proteome</keyword>
<dbReference type="PROSITE" id="PS50011">
    <property type="entry name" value="PROTEIN_KINASE_DOM"/>
    <property type="match status" value="1"/>
</dbReference>
<organism evidence="10 11">
    <name type="scientific">Tritrichomonas musculus</name>
    <dbReference type="NCBI Taxonomy" id="1915356"/>
    <lineage>
        <taxon>Eukaryota</taxon>
        <taxon>Metamonada</taxon>
        <taxon>Parabasalia</taxon>
        <taxon>Tritrichomonadida</taxon>
        <taxon>Tritrichomonadidae</taxon>
        <taxon>Tritrichomonas</taxon>
    </lineage>
</organism>
<sequence length="119" mass="13581">MLSQNSDVDLAQYHLLFKIGEGGFSKVYRIYDEKNKKYYAAKICLFAVEEETQESPETRSLFREVNLMSLLNHPTIIKLIGYSPNDFDGDPFPTIITEYASSGSLRNLIEMEKSGLLPH</sequence>
<dbReference type="SUPFAM" id="SSF56112">
    <property type="entry name" value="Protein kinase-like (PK-like)"/>
    <property type="match status" value="1"/>
</dbReference>
<keyword evidence="4" id="KW-0808">Transferase</keyword>
<dbReference type="PANTHER" id="PTHR22969">
    <property type="entry name" value="IKB KINASE"/>
    <property type="match status" value="1"/>
</dbReference>
<comment type="caution">
    <text evidence="10">The sequence shown here is derived from an EMBL/GenBank/DDBJ whole genome shotgun (WGS) entry which is preliminary data.</text>
</comment>
<dbReference type="InterPro" id="IPR011009">
    <property type="entry name" value="Kinase-like_dom_sf"/>
</dbReference>
<feature type="domain" description="Protein kinase" evidence="9">
    <location>
        <begin position="13"/>
        <end position="119"/>
    </location>
</feature>
<evidence type="ECO:0000256" key="1">
    <source>
        <dbReference type="ARBA" id="ARBA00004496"/>
    </source>
</evidence>
<evidence type="ECO:0000256" key="7">
    <source>
        <dbReference type="ARBA" id="ARBA00022840"/>
    </source>
</evidence>
<dbReference type="InterPro" id="IPR000719">
    <property type="entry name" value="Prot_kinase_dom"/>
</dbReference>